<dbReference type="SUPFAM" id="SSF48726">
    <property type="entry name" value="Immunoglobulin"/>
    <property type="match status" value="1"/>
</dbReference>
<dbReference type="InterPro" id="IPR013783">
    <property type="entry name" value="Ig-like_fold"/>
</dbReference>
<feature type="domain" description="Fibronectin type-III" evidence="7">
    <location>
        <begin position="219"/>
        <end position="312"/>
    </location>
</feature>
<name>A0A9Q1EXV7_SYNKA</name>
<dbReference type="SMART" id="SM00408">
    <property type="entry name" value="IGc2"/>
    <property type="match status" value="1"/>
</dbReference>
<evidence type="ECO:0000256" key="1">
    <source>
        <dbReference type="ARBA" id="ARBA00022729"/>
    </source>
</evidence>
<feature type="compositionally biased region" description="Basic and acidic residues" evidence="5">
    <location>
        <begin position="646"/>
        <end position="672"/>
    </location>
</feature>
<feature type="region of interest" description="Disordered" evidence="5">
    <location>
        <begin position="755"/>
        <end position="902"/>
    </location>
</feature>
<dbReference type="CDD" id="cd00063">
    <property type="entry name" value="FN3"/>
    <property type="match status" value="1"/>
</dbReference>
<sequence length="1446" mass="156159">MLMANGSLFMATANEDAIGTYTCTPYNSYGTMGPSQPTQVVLQDPPFFSVLPHEEYQQEVGTKLVIPCHARGDPSPSITWTKVGPAPRSPYTVAANGSLVLQLLSKDHHGAWECLAANRVATVTGHTRVTVLGTTPHAVSSVSVDPGTDQVNVSWVPGFDGGHAQKFTVWMKQTSGQKQNVLPVNKVGTGPFGEIATVQTLVPLPDLPPAVTMVPELAPPLSLWANQSLIGIVLKWVPPPPQGPPITGFILQSRQEGEEDWNVLNGDIGANDSEILLQGLQKDCSYELRMLSLRDGLVSTPSQPLNISTAGMGAFPARPRLLEGGPKPHVAGVLAGVGVLSVVVLLLLGTACFLNRSKRHRRRRKKREDIPDALQKCPPGKTGILADSPDSVLKMKACLLNTIFPKFAASRSDISSLDDSSCIECQDQDRQLLSQPRPKSCLWEGGECEGSGVPPNATLESISRGPDGRFIVQPCEDSSASSCIEDFPECHGGGSMLGDGRMSRWAYRRSSLLCSEREEKADLAVVLSVDLPDFSQGSCSDSDSYTDPCGSTRRCTPVAGDPAGWGGREGRAGSLPRDRAWELVDGRTLVTQMEQERETGHLSRCLTLAREREALERELEHCEARLSLRAWRRETCGAQGPEEADEVPKRECSHQQDPQLRGKDWPRPDPRRGSHLGVDMAGLKVSASPCTPGDSSPIASVSRCVPAPCLERKAWPQDVSWEESGAGPFAPSSLPTNPESTCLLSDDVKAGSCLWRAPPKGSGGTSVSVPTREAGSDKNSTDSSQRCLLQERNEEGGKDNGGHSLGSTWPYRRGGGEHKTKAAESLGTTPGGSSTPLLPESEKEVVRAHLWQSDKSPFTDSPCSKSPLTNLIANSDRSSQPDFSVSQISGSVRPSPMPQHYETSQLHASPILKFLSLPGFVEMNVDEPVDNNNTAPVSSWLKSGQRPGNIFPSELKVVPLAWAAHTQKDREAGLRQRCAALAEELPAAGRDLRSSTEPLRMETCHFPAESGAVSSRGRMGPSEKCRPSSDGTLRRPLKRSQSLTCETPAGRGDPLTPVTDRTRRSDSHGGRASWGLSLDRDSDRALTQTTQGPGTQGSRTHPLPSVCDPVPHGRGRATTTDMNKTLRRGPNRTQREVPPDLAVRKSASLRLQTREHRANSEKPISQASRGAEFPSPEVWVRSLSLGCTSKSGPNSLRGRRRNSEVPPTHSSHHPPLPTATEHQRHPVSPDPRRQATVFPEAPGFPISYQEAPPLLKLNSTVPQYPSNPPNSALPPSWSHPGHAPLTQREPIDERGVEQESPVVAQCVEEAMDGSREEEGRGSYASQSSGRGSLGPLSHQSPSTTPTLTSSPATVQESKTGGRSRVSVDENYEWDATDVYLESDPPKASCTRLNQVCKDMEGRRGCKRPKDLDHKDDPLSHSSCVVKYQLSSGSTCSRDPDHDTVLF</sequence>
<dbReference type="GO" id="GO:0043005">
    <property type="term" value="C:neuron projection"/>
    <property type="evidence" value="ECO:0007669"/>
    <property type="project" value="TreeGrafter"/>
</dbReference>
<dbReference type="PROSITE" id="PS50835">
    <property type="entry name" value="IG_LIKE"/>
    <property type="match status" value="1"/>
</dbReference>
<dbReference type="InterPro" id="IPR007110">
    <property type="entry name" value="Ig-like_dom"/>
</dbReference>
<dbReference type="Gene3D" id="2.60.40.10">
    <property type="entry name" value="Immunoglobulins"/>
    <property type="match status" value="2"/>
</dbReference>
<proteinExistence type="predicted"/>
<dbReference type="SUPFAM" id="SSF49265">
    <property type="entry name" value="Fibronectin type III"/>
    <property type="match status" value="1"/>
</dbReference>
<evidence type="ECO:0000256" key="2">
    <source>
        <dbReference type="ARBA" id="ARBA00022737"/>
    </source>
</evidence>
<reference evidence="8" key="1">
    <citation type="journal article" date="2023" name="Science">
        <title>Genome structures resolve the early diversification of teleost fishes.</title>
        <authorList>
            <person name="Parey E."/>
            <person name="Louis A."/>
            <person name="Montfort J."/>
            <person name="Bouchez O."/>
            <person name="Roques C."/>
            <person name="Iampietro C."/>
            <person name="Lluch J."/>
            <person name="Castinel A."/>
            <person name="Donnadieu C."/>
            <person name="Desvignes T."/>
            <person name="Floi Bucao C."/>
            <person name="Jouanno E."/>
            <person name="Wen M."/>
            <person name="Mejri S."/>
            <person name="Dirks R."/>
            <person name="Jansen H."/>
            <person name="Henkel C."/>
            <person name="Chen W.J."/>
            <person name="Zahm M."/>
            <person name="Cabau C."/>
            <person name="Klopp C."/>
            <person name="Thompson A.W."/>
            <person name="Robinson-Rechavi M."/>
            <person name="Braasch I."/>
            <person name="Lecointre G."/>
            <person name="Bobe J."/>
            <person name="Postlethwait J.H."/>
            <person name="Berthelot C."/>
            <person name="Roest Crollius H."/>
            <person name="Guiguen Y."/>
        </authorList>
    </citation>
    <scope>NUCLEOTIDE SEQUENCE</scope>
    <source>
        <strain evidence="8">WJC10195</strain>
    </source>
</reference>
<feature type="region of interest" description="Disordered" evidence="5">
    <location>
        <begin position="1257"/>
        <end position="1287"/>
    </location>
</feature>
<evidence type="ECO:0000313" key="9">
    <source>
        <dbReference type="Proteomes" id="UP001152622"/>
    </source>
</evidence>
<evidence type="ECO:0000259" key="7">
    <source>
        <dbReference type="PROSITE" id="PS50853"/>
    </source>
</evidence>
<comment type="caution">
    <text evidence="8">The sequence shown here is derived from an EMBL/GenBank/DDBJ whole genome shotgun (WGS) entry which is preliminary data.</text>
</comment>
<feature type="region of interest" description="Disordered" evidence="5">
    <location>
        <begin position="721"/>
        <end position="741"/>
    </location>
</feature>
<keyword evidence="2" id="KW-0677">Repeat</keyword>
<feature type="compositionally biased region" description="Basic and acidic residues" evidence="5">
    <location>
        <begin position="789"/>
        <end position="801"/>
    </location>
</feature>
<feature type="compositionally biased region" description="Low complexity" evidence="5">
    <location>
        <begin position="1335"/>
        <end position="1353"/>
    </location>
</feature>
<evidence type="ECO:0000256" key="3">
    <source>
        <dbReference type="ARBA" id="ARBA00023157"/>
    </source>
</evidence>
<feature type="compositionally biased region" description="Polar residues" evidence="5">
    <location>
        <begin position="853"/>
        <end position="892"/>
    </location>
</feature>
<dbReference type="Proteomes" id="UP001152622">
    <property type="component" value="Chromosome 11"/>
</dbReference>
<dbReference type="InterPro" id="IPR003961">
    <property type="entry name" value="FN3_dom"/>
</dbReference>
<feature type="compositionally biased region" description="Low complexity" evidence="5">
    <location>
        <begin position="1087"/>
        <end position="1097"/>
    </location>
</feature>
<dbReference type="InterPro" id="IPR036179">
    <property type="entry name" value="Ig-like_dom_sf"/>
</dbReference>
<dbReference type="PANTHER" id="PTHR12231:SF244">
    <property type="entry name" value="PROTEIN TURTLE HOMOLOG A"/>
    <property type="match status" value="1"/>
</dbReference>
<protein>
    <submittedName>
        <fullName evidence="8">Uncharacterized protein</fullName>
    </submittedName>
</protein>
<feature type="domain" description="Ig-like" evidence="6">
    <location>
        <begin position="46"/>
        <end position="130"/>
    </location>
</feature>
<keyword evidence="1" id="KW-0732">Signal</keyword>
<feature type="region of interest" description="Disordered" evidence="5">
    <location>
        <begin position="1186"/>
        <end position="1245"/>
    </location>
</feature>
<dbReference type="PROSITE" id="PS50853">
    <property type="entry name" value="FN3"/>
    <property type="match status" value="1"/>
</dbReference>
<feature type="compositionally biased region" description="Basic and acidic residues" evidence="5">
    <location>
        <begin position="1060"/>
        <end position="1069"/>
    </location>
</feature>
<feature type="region of interest" description="Disordered" evidence="5">
    <location>
        <begin position="639"/>
        <end position="677"/>
    </location>
</feature>
<dbReference type="EMBL" id="JAINUF010000011">
    <property type="protein sequence ID" value="KAJ8347106.1"/>
    <property type="molecule type" value="Genomic_DNA"/>
</dbReference>
<dbReference type="Pfam" id="PF13927">
    <property type="entry name" value="Ig_3"/>
    <property type="match status" value="1"/>
</dbReference>
<organism evidence="8 9">
    <name type="scientific">Synaphobranchus kaupii</name>
    <name type="common">Kaup's arrowtooth eel</name>
    <dbReference type="NCBI Taxonomy" id="118154"/>
    <lineage>
        <taxon>Eukaryota</taxon>
        <taxon>Metazoa</taxon>
        <taxon>Chordata</taxon>
        <taxon>Craniata</taxon>
        <taxon>Vertebrata</taxon>
        <taxon>Euteleostomi</taxon>
        <taxon>Actinopterygii</taxon>
        <taxon>Neopterygii</taxon>
        <taxon>Teleostei</taxon>
        <taxon>Anguilliformes</taxon>
        <taxon>Synaphobranchidae</taxon>
        <taxon>Synaphobranchus</taxon>
    </lineage>
</organism>
<evidence type="ECO:0000256" key="4">
    <source>
        <dbReference type="ARBA" id="ARBA00023319"/>
    </source>
</evidence>
<feature type="compositionally biased region" description="Polar residues" evidence="5">
    <location>
        <begin position="826"/>
        <end position="836"/>
    </location>
</feature>
<accession>A0A9Q1EXV7</accession>
<dbReference type="OrthoDB" id="6234674at2759"/>
<keyword evidence="9" id="KW-1185">Reference proteome</keyword>
<dbReference type="InterPro" id="IPR036116">
    <property type="entry name" value="FN3_sf"/>
</dbReference>
<evidence type="ECO:0000259" key="6">
    <source>
        <dbReference type="PROSITE" id="PS50835"/>
    </source>
</evidence>
<dbReference type="InterPro" id="IPR003598">
    <property type="entry name" value="Ig_sub2"/>
</dbReference>
<dbReference type="PANTHER" id="PTHR12231">
    <property type="entry name" value="CTX-RELATED TYPE I TRANSMEMBRANE PROTEIN"/>
    <property type="match status" value="1"/>
</dbReference>
<keyword evidence="3" id="KW-1015">Disulfide bond</keyword>
<dbReference type="InterPro" id="IPR051170">
    <property type="entry name" value="Neural/epithelial_adhesion"/>
</dbReference>
<gene>
    <name evidence="8" type="ORF">SKAU_G00285070</name>
</gene>
<evidence type="ECO:0000256" key="5">
    <source>
        <dbReference type="SAM" id="MobiDB-lite"/>
    </source>
</evidence>
<keyword evidence="4" id="KW-0393">Immunoglobulin domain</keyword>
<feature type="region of interest" description="Disordered" evidence="5">
    <location>
        <begin position="1310"/>
        <end position="1368"/>
    </location>
</feature>
<feature type="region of interest" description="Disordered" evidence="5">
    <location>
        <begin position="1005"/>
        <end position="1174"/>
    </location>
</feature>
<evidence type="ECO:0000313" key="8">
    <source>
        <dbReference type="EMBL" id="KAJ8347106.1"/>
    </source>
</evidence>